<dbReference type="STRING" id="70346.F897_02492"/>
<dbReference type="SUPFAM" id="SSF46689">
    <property type="entry name" value="Homeodomain-like"/>
    <property type="match status" value="1"/>
</dbReference>
<organism evidence="3 4">
    <name type="scientific">Acinetobacter variabilis</name>
    <dbReference type="NCBI Taxonomy" id="70346"/>
    <lineage>
        <taxon>Bacteria</taxon>
        <taxon>Pseudomonadati</taxon>
        <taxon>Pseudomonadota</taxon>
        <taxon>Gammaproteobacteria</taxon>
        <taxon>Moraxellales</taxon>
        <taxon>Moraxellaceae</taxon>
        <taxon>Acinetobacter</taxon>
    </lineage>
</organism>
<dbReference type="PANTHER" id="PTHR33215:SF13">
    <property type="entry name" value="PROTEIN DISTAL ANTENNA"/>
    <property type="match status" value="1"/>
</dbReference>
<evidence type="ECO:0008006" key="5">
    <source>
        <dbReference type="Google" id="ProtNLM"/>
    </source>
</evidence>
<sequence>MSSKRYPEEFKIEAVEQVTEKGHSVAEVATRLGTTTHSLYAWIKRYDPQQPKTTESSDPTTELAKLKKELQRVTEERDILK</sequence>
<feature type="region of interest" description="Disordered" evidence="2">
    <location>
        <begin position="49"/>
        <end position="81"/>
    </location>
</feature>
<dbReference type="InterPro" id="IPR009057">
    <property type="entry name" value="Homeodomain-like_sf"/>
</dbReference>
<dbReference type="EMBL" id="APRS01000014">
    <property type="protein sequence ID" value="ENX08085.1"/>
    <property type="molecule type" value="Genomic_DNA"/>
</dbReference>
<dbReference type="GO" id="GO:0006313">
    <property type="term" value="P:DNA transposition"/>
    <property type="evidence" value="ECO:0007669"/>
    <property type="project" value="InterPro"/>
</dbReference>
<reference evidence="3 4" key="1">
    <citation type="submission" date="2013-02" db="EMBL/GenBank/DDBJ databases">
        <title>The Genome Sequence of Acinetobacter sp. NIPH 2171.</title>
        <authorList>
            <consortium name="The Broad Institute Genome Sequencing Platform"/>
            <consortium name="The Broad Institute Genome Sequencing Center for Infectious Disease"/>
            <person name="Cerqueira G."/>
            <person name="Feldgarden M."/>
            <person name="Courvalin P."/>
            <person name="Perichon B."/>
            <person name="Grillot-Courvalin C."/>
            <person name="Clermont D."/>
            <person name="Rocha E."/>
            <person name="Yoon E.-J."/>
            <person name="Nemec A."/>
            <person name="Walker B."/>
            <person name="Young S.K."/>
            <person name="Zeng Q."/>
            <person name="Gargeya S."/>
            <person name="Fitzgerald M."/>
            <person name="Haas B."/>
            <person name="Abouelleil A."/>
            <person name="Alvarado L."/>
            <person name="Arachchi H.M."/>
            <person name="Berlin A.M."/>
            <person name="Chapman S.B."/>
            <person name="Dewar J."/>
            <person name="Goldberg J."/>
            <person name="Griggs A."/>
            <person name="Gujja S."/>
            <person name="Hansen M."/>
            <person name="Howarth C."/>
            <person name="Imamovic A."/>
            <person name="Larimer J."/>
            <person name="McCowan C."/>
            <person name="Murphy C."/>
            <person name="Neiman D."/>
            <person name="Pearson M."/>
            <person name="Priest M."/>
            <person name="Roberts A."/>
            <person name="Saif S."/>
            <person name="Shea T."/>
            <person name="Sisk P."/>
            <person name="Sykes S."/>
            <person name="Wortman J."/>
            <person name="Nusbaum C."/>
            <person name="Birren B."/>
        </authorList>
    </citation>
    <scope>NUCLEOTIDE SEQUENCE [LARGE SCALE GENOMIC DNA]</scope>
    <source>
        <strain evidence="3 4">NIPH 2171</strain>
    </source>
</reference>
<dbReference type="PATRIC" id="fig|1217693.3.peg.2415"/>
<protein>
    <recommendedName>
        <fullName evidence="5">Transposase</fullName>
    </recommendedName>
</protein>
<dbReference type="InterPro" id="IPR051839">
    <property type="entry name" value="RD_transcriptional_regulator"/>
</dbReference>
<feature type="compositionally biased region" description="Polar residues" evidence="2">
    <location>
        <begin position="50"/>
        <end position="60"/>
    </location>
</feature>
<accession>N9P218</accession>
<dbReference type="Proteomes" id="UP000013101">
    <property type="component" value="Unassembled WGS sequence"/>
</dbReference>
<comment type="caution">
    <text evidence="3">The sequence shown here is derived from an EMBL/GenBank/DDBJ whole genome shotgun (WGS) entry which is preliminary data.</text>
</comment>
<evidence type="ECO:0000313" key="4">
    <source>
        <dbReference type="Proteomes" id="UP000013101"/>
    </source>
</evidence>
<dbReference type="HOGENOM" id="CLU_027402_33_2_6"/>
<dbReference type="GO" id="GO:0004803">
    <property type="term" value="F:transposase activity"/>
    <property type="evidence" value="ECO:0007669"/>
    <property type="project" value="InterPro"/>
</dbReference>
<dbReference type="InterPro" id="IPR002514">
    <property type="entry name" value="Transposase_8"/>
</dbReference>
<evidence type="ECO:0000313" key="3">
    <source>
        <dbReference type="EMBL" id="ENX08085.1"/>
    </source>
</evidence>
<dbReference type="GO" id="GO:0003677">
    <property type="term" value="F:DNA binding"/>
    <property type="evidence" value="ECO:0007669"/>
    <property type="project" value="InterPro"/>
</dbReference>
<evidence type="ECO:0000256" key="1">
    <source>
        <dbReference type="ARBA" id="ARBA00009964"/>
    </source>
</evidence>
<dbReference type="Pfam" id="PF01527">
    <property type="entry name" value="HTH_Tnp_1"/>
    <property type="match status" value="1"/>
</dbReference>
<feature type="compositionally biased region" description="Basic and acidic residues" evidence="2">
    <location>
        <begin position="64"/>
        <end position="81"/>
    </location>
</feature>
<evidence type="ECO:0000256" key="2">
    <source>
        <dbReference type="SAM" id="MobiDB-lite"/>
    </source>
</evidence>
<name>N9P218_9GAMM</name>
<comment type="similarity">
    <text evidence="1">Belongs to the transposase 8 family.</text>
</comment>
<dbReference type="AlphaFoldDB" id="N9P218"/>
<dbReference type="Gene3D" id="1.10.10.60">
    <property type="entry name" value="Homeodomain-like"/>
    <property type="match status" value="1"/>
</dbReference>
<dbReference type="PANTHER" id="PTHR33215">
    <property type="entry name" value="PROTEIN DISTAL ANTENNA"/>
    <property type="match status" value="1"/>
</dbReference>
<gene>
    <name evidence="3" type="ORF">F897_02492</name>
</gene>
<proteinExistence type="inferred from homology"/>